<dbReference type="Proteomes" id="UP000823872">
    <property type="component" value="Chromosome X"/>
</dbReference>
<sequence length="104" mass="12572">MQIKTTMSYHLTPVRLAKIKNTRNNRCWQGRGEKRTTVHYWWECKLVQPLWKNSMEVPQKAKTRTTLRSSNHTTEHLPKEYKNTKMKGYLHLYVYCSIIYKVKL</sequence>
<evidence type="ECO:0000313" key="2">
    <source>
        <dbReference type="Proteomes" id="UP000823872"/>
    </source>
</evidence>
<reference evidence="1" key="2">
    <citation type="submission" date="2025-08" db="UniProtKB">
        <authorList>
            <consortium name="Ensembl"/>
        </authorList>
    </citation>
    <scope>IDENTIFICATION</scope>
    <source>
        <strain evidence="1">breed Abyssinian</strain>
    </source>
</reference>
<reference evidence="1" key="3">
    <citation type="submission" date="2025-09" db="UniProtKB">
        <authorList>
            <consortium name="Ensembl"/>
        </authorList>
    </citation>
    <scope>IDENTIFICATION</scope>
    <source>
        <strain evidence="1">breed Abyssinian</strain>
    </source>
</reference>
<dbReference type="GeneTree" id="ENSGT01150000287040"/>
<name>A0ABI7VSA3_FELCA</name>
<proteinExistence type="predicted"/>
<keyword evidence="2" id="KW-1185">Reference proteome</keyword>
<protein>
    <submittedName>
        <fullName evidence="1">Uncharacterized protein</fullName>
    </submittedName>
</protein>
<organism evidence="1 2">
    <name type="scientific">Felis catus</name>
    <name type="common">Cat</name>
    <name type="synonym">Felis silvestris catus</name>
    <dbReference type="NCBI Taxonomy" id="9685"/>
    <lineage>
        <taxon>Eukaryota</taxon>
        <taxon>Metazoa</taxon>
        <taxon>Chordata</taxon>
        <taxon>Craniata</taxon>
        <taxon>Vertebrata</taxon>
        <taxon>Euteleostomi</taxon>
        <taxon>Mammalia</taxon>
        <taxon>Eutheria</taxon>
        <taxon>Laurasiatheria</taxon>
        <taxon>Carnivora</taxon>
        <taxon>Feliformia</taxon>
        <taxon>Felidae</taxon>
        <taxon>Felinae</taxon>
        <taxon>Felis</taxon>
    </lineage>
</organism>
<evidence type="ECO:0000313" key="1">
    <source>
        <dbReference type="Ensembl" id="ENSFCTP00005001066.1"/>
    </source>
</evidence>
<reference evidence="1 2" key="1">
    <citation type="submission" date="2021-02" db="EMBL/GenBank/DDBJ databases">
        <title>Safari Cat Assemblies.</title>
        <authorList>
            <person name="Bredemeyer K.R."/>
            <person name="Murphy W.J."/>
        </authorList>
    </citation>
    <scope>NUCLEOTIDE SEQUENCE [LARGE SCALE GENOMIC DNA]</scope>
</reference>
<accession>A0ABI7VSA3</accession>
<dbReference type="Ensembl" id="ENSFCTT00005002039.1">
    <property type="protein sequence ID" value="ENSFCTP00005001066.1"/>
    <property type="gene ID" value="ENSFCTG00005000776.1"/>
</dbReference>